<evidence type="ECO:0000256" key="2">
    <source>
        <dbReference type="SAM" id="Phobius"/>
    </source>
</evidence>
<reference evidence="4 5" key="1">
    <citation type="submission" date="2016-10" db="EMBL/GenBank/DDBJ databases">
        <authorList>
            <person name="de Groot N.N."/>
        </authorList>
    </citation>
    <scope>NUCLEOTIDE SEQUENCE [LARGE SCALE GENOMIC DNA]</scope>
    <source>
        <strain evidence="4 5">DSM 22789</strain>
    </source>
</reference>
<keyword evidence="2" id="KW-0472">Membrane</keyword>
<dbReference type="EMBL" id="FOZZ01000010">
    <property type="protein sequence ID" value="SFT05447.1"/>
    <property type="molecule type" value="Genomic_DNA"/>
</dbReference>
<feature type="compositionally biased region" description="Acidic residues" evidence="1">
    <location>
        <begin position="116"/>
        <end position="132"/>
    </location>
</feature>
<feature type="compositionally biased region" description="Polar residues" evidence="1">
    <location>
        <begin position="14"/>
        <end position="31"/>
    </location>
</feature>
<dbReference type="RefSeq" id="WP_093366707.1">
    <property type="nucleotide sequence ID" value="NZ_FOZZ01000010.1"/>
</dbReference>
<evidence type="ECO:0000256" key="1">
    <source>
        <dbReference type="SAM" id="MobiDB-lite"/>
    </source>
</evidence>
<feature type="region of interest" description="Disordered" evidence="1">
    <location>
        <begin position="1"/>
        <end position="32"/>
    </location>
</feature>
<sequence length="445" mass="48871">MKESENKKSVVRVTESNTNETADVQQDSTQNKAEKLKKPLIFGLMGIVFVGCMYLIFKPSEDKKEIENIGLNDAVPQATGAGLPADKGKAYELEMLQRKDEEKRNALATLSDYWSTEDNDEPIDEYPDEDEGYGYGSGGRNPGRNGNPALNSYRNMQSTLGSFYQDDNTETMELRRQLDELKEQLAEKDIPPVATVDDQIALMEKSYEMAAKYLPQSTNIAETVPTNGTASGTSGANQKEHLVSFTPTRKSTVSALYREPTDSAFLADWSETRNRGFYTVGAMEQVAQPKNSIKACVHDAQTVVGETGVRLRLLEPARMPQRTIPQGTIVTANAKFQGGRLQLKITSIELEGNIIPVDITIYDLDGQQGLYVPYSPEMNALTEMAGNMSQTGGTSVMLTQNAGHQVAADLSRGVVQGISGYFAKKVRTPKVTLKAGHQVFLVSKK</sequence>
<keyword evidence="2" id="KW-0812">Transmembrane</keyword>
<evidence type="ECO:0000313" key="4">
    <source>
        <dbReference type="EMBL" id="SFT05447.1"/>
    </source>
</evidence>
<organism evidence="4 5">
    <name type="scientific">Sphingobacterium wenxiniae</name>
    <dbReference type="NCBI Taxonomy" id="683125"/>
    <lineage>
        <taxon>Bacteria</taxon>
        <taxon>Pseudomonadati</taxon>
        <taxon>Bacteroidota</taxon>
        <taxon>Sphingobacteriia</taxon>
        <taxon>Sphingobacteriales</taxon>
        <taxon>Sphingobacteriaceae</taxon>
        <taxon>Sphingobacterium</taxon>
    </lineage>
</organism>
<dbReference type="NCBIfam" id="TIGR03779">
    <property type="entry name" value="Bac_Flav_CT_M"/>
    <property type="match status" value="1"/>
</dbReference>
<dbReference type="OrthoDB" id="1453786at2"/>
<feature type="domain" description="Conjugative transposon TraM C-terminal" evidence="3">
    <location>
        <begin position="293"/>
        <end position="442"/>
    </location>
</feature>
<proteinExistence type="predicted"/>
<keyword evidence="5" id="KW-1185">Reference proteome</keyword>
<keyword evidence="2" id="KW-1133">Transmembrane helix</keyword>
<dbReference type="InterPro" id="IPR022187">
    <property type="entry name" value="Conjug_transposon_TraM"/>
</dbReference>
<name>A0A1I6UVT8_9SPHI</name>
<accession>A0A1I6UVT8</accession>
<evidence type="ECO:0000313" key="5">
    <source>
        <dbReference type="Proteomes" id="UP000198785"/>
    </source>
</evidence>
<dbReference type="Proteomes" id="UP000198785">
    <property type="component" value="Unassembled WGS sequence"/>
</dbReference>
<protein>
    <submittedName>
        <fullName evidence="4">Bacteroides conjugative transposon TraM protein</fullName>
    </submittedName>
</protein>
<dbReference type="InterPro" id="IPR055407">
    <property type="entry name" value="TraM_C"/>
</dbReference>
<gene>
    <name evidence="4" type="ORF">SAMN05660206_11065</name>
</gene>
<dbReference type="STRING" id="683125.SAMN05660206_11065"/>
<feature type="transmembrane region" description="Helical" evidence="2">
    <location>
        <begin position="40"/>
        <end position="57"/>
    </location>
</feature>
<dbReference type="AlphaFoldDB" id="A0A1I6UVT8"/>
<dbReference type="Pfam" id="PF12508">
    <property type="entry name" value="Transposon_TraM"/>
    <property type="match status" value="1"/>
</dbReference>
<feature type="region of interest" description="Disordered" evidence="1">
    <location>
        <begin position="116"/>
        <end position="148"/>
    </location>
</feature>
<evidence type="ECO:0000259" key="3">
    <source>
        <dbReference type="Pfam" id="PF12508"/>
    </source>
</evidence>